<sequence>MSDVFKAKQSRVHTVDKLGIGHGLTVVMEPFLDDYFYPILPVKGWKASKSGIKYHLERLCRENQTATLNIPHSPE</sequence>
<dbReference type="PaxDb" id="67767-A0A0J7KY05"/>
<organism evidence="1 2">
    <name type="scientific">Lasius niger</name>
    <name type="common">Black garden ant</name>
    <dbReference type="NCBI Taxonomy" id="67767"/>
    <lineage>
        <taxon>Eukaryota</taxon>
        <taxon>Metazoa</taxon>
        <taxon>Ecdysozoa</taxon>
        <taxon>Arthropoda</taxon>
        <taxon>Hexapoda</taxon>
        <taxon>Insecta</taxon>
        <taxon>Pterygota</taxon>
        <taxon>Neoptera</taxon>
        <taxon>Endopterygota</taxon>
        <taxon>Hymenoptera</taxon>
        <taxon>Apocrita</taxon>
        <taxon>Aculeata</taxon>
        <taxon>Formicoidea</taxon>
        <taxon>Formicidae</taxon>
        <taxon>Formicinae</taxon>
        <taxon>Lasius</taxon>
        <taxon>Lasius</taxon>
    </lineage>
</organism>
<accession>A0A0J7KY05</accession>
<protein>
    <submittedName>
        <fullName evidence="1">Sodium channel protein nach</fullName>
    </submittedName>
</protein>
<keyword evidence="1" id="KW-0406">Ion transport</keyword>
<dbReference type="OrthoDB" id="6436100at2759"/>
<keyword evidence="2" id="KW-1185">Reference proteome</keyword>
<reference evidence="1 2" key="1">
    <citation type="submission" date="2015-04" db="EMBL/GenBank/DDBJ databases">
        <title>Lasius niger genome sequencing.</title>
        <authorList>
            <person name="Konorov E.A."/>
            <person name="Nikitin M.A."/>
            <person name="Kirill M.V."/>
            <person name="Chang P."/>
        </authorList>
    </citation>
    <scope>NUCLEOTIDE SEQUENCE [LARGE SCALE GENOMIC DNA]</scope>
    <source>
        <tissue evidence="1">Whole</tissue>
    </source>
</reference>
<keyword evidence="1" id="KW-0407">Ion channel</keyword>
<gene>
    <name evidence="1" type="ORF">RF55_4640</name>
</gene>
<evidence type="ECO:0000313" key="1">
    <source>
        <dbReference type="EMBL" id="KMQ95163.1"/>
    </source>
</evidence>
<dbReference type="AlphaFoldDB" id="A0A0J7KY05"/>
<name>A0A0J7KY05_LASNI</name>
<dbReference type="GO" id="GO:0034220">
    <property type="term" value="P:monoatomic ion transmembrane transport"/>
    <property type="evidence" value="ECO:0007669"/>
    <property type="project" value="UniProtKB-KW"/>
</dbReference>
<keyword evidence="1" id="KW-0813">Transport</keyword>
<evidence type="ECO:0000313" key="2">
    <source>
        <dbReference type="Proteomes" id="UP000036403"/>
    </source>
</evidence>
<proteinExistence type="predicted"/>
<dbReference type="EMBL" id="LBMM01002196">
    <property type="protein sequence ID" value="KMQ95163.1"/>
    <property type="molecule type" value="Genomic_DNA"/>
</dbReference>
<dbReference type="Proteomes" id="UP000036403">
    <property type="component" value="Unassembled WGS sequence"/>
</dbReference>
<comment type="caution">
    <text evidence="1">The sequence shown here is derived from an EMBL/GenBank/DDBJ whole genome shotgun (WGS) entry which is preliminary data.</text>
</comment>